<dbReference type="EMBL" id="QWGR01000004">
    <property type="protein sequence ID" value="RIJ48698.1"/>
    <property type="molecule type" value="Genomic_DNA"/>
</dbReference>
<feature type="coiled-coil region" evidence="1">
    <location>
        <begin position="499"/>
        <end position="606"/>
    </location>
</feature>
<protein>
    <recommendedName>
        <fullName evidence="2">Histidine kinase/HSP90-like ATPase domain-containing protein</fullName>
    </recommendedName>
</protein>
<sequence length="838" mass="97159">MAKVHFRTNVELKSIIGKDLITDDNIAVLELVKNSFDAGSKKVDVIFESVIPKIDVKSYKRKNNSKIIISDQGKGMSNFDIENKWLNIAYSEKKEKKEEYGRTLAGNKGVGRFSCDRLGKFLTIYTKQENSENFIRLSIDWELFEKKDDINFNIQDVEFDLFEISSIEFQSETNIGSFQSGTVLMISSLREIWSYDKILDLKRQLEKLINPNQSFKSSKFDINIIASEFKEQEKKKGENEKINGLVKNQIFEKLDFKVTSIQAKITRDGKFIISILKDRGNSIFTLIEKNPFYLLKNVKTHIYYLNPYSKAYFRKQTGIRSVDFGSISLFINGFRIPPYGDFGDDWLGMESRKGQGRTRFLGTREVIGRIEVKDNDDIALDEENDVFKIISSRAGIVNNEIFSQLAKSTDPYGFYYRIFRRLERFVVEGIKWDSVAERNYSKLEKEVLNPRWDESKEKYVEDSLSRNKRVYSVVHNIIDTRKDDLIRLKINQDFVSNLINEQKQKIDKELETITNQINQSHLSPEELSDFIERLESSNKELEDFNNKVGGGETTKTLKGDLEAKIEFLSKQKAELESKLKEEEEQRRTAEEEQKRIQEELELERDKNTYLLSTKRNMSEDAKGLIHNVKQTSKRSKQNAQSLYDAFVQDNVKKNQALKLLSTIIYNSEKALKISNLITRANFKANQDYQDVNIVKFLEQYLDLYNVIYDDNEINFVLESNVESFWKRISILDISLIIDDLISNSDKAHAKSVKIILEEDKDSNLIMIFTDDGDGLLHKFEKNSEVIFELGITTTDGSGIGLNYVRRTLAKMQGKIRFLGNNKFLKGASFEIVISKSYK</sequence>
<dbReference type="Proteomes" id="UP000265926">
    <property type="component" value="Unassembled WGS sequence"/>
</dbReference>
<organism evidence="3 4">
    <name type="scientific">Maribellus luteus</name>
    <dbReference type="NCBI Taxonomy" id="2305463"/>
    <lineage>
        <taxon>Bacteria</taxon>
        <taxon>Pseudomonadati</taxon>
        <taxon>Bacteroidota</taxon>
        <taxon>Bacteroidia</taxon>
        <taxon>Marinilabiliales</taxon>
        <taxon>Prolixibacteraceae</taxon>
        <taxon>Maribellus</taxon>
    </lineage>
</organism>
<evidence type="ECO:0000313" key="4">
    <source>
        <dbReference type="Proteomes" id="UP000265926"/>
    </source>
</evidence>
<evidence type="ECO:0000313" key="3">
    <source>
        <dbReference type="EMBL" id="RIJ48698.1"/>
    </source>
</evidence>
<gene>
    <name evidence="3" type="ORF">D1614_09195</name>
</gene>
<keyword evidence="4" id="KW-1185">Reference proteome</keyword>
<dbReference type="InterPro" id="IPR036890">
    <property type="entry name" value="HATPase_C_sf"/>
</dbReference>
<dbReference type="Pfam" id="PF13589">
    <property type="entry name" value="HATPase_c_3"/>
    <property type="match status" value="1"/>
</dbReference>
<evidence type="ECO:0000259" key="2">
    <source>
        <dbReference type="Pfam" id="PF02518"/>
    </source>
</evidence>
<dbReference type="AlphaFoldDB" id="A0A399SYX2"/>
<proteinExistence type="predicted"/>
<dbReference type="Gene3D" id="3.30.565.10">
    <property type="entry name" value="Histidine kinase-like ATPase, C-terminal domain"/>
    <property type="match status" value="2"/>
</dbReference>
<dbReference type="SUPFAM" id="SSF144284">
    <property type="entry name" value="Sec2 N-terminal region"/>
    <property type="match status" value="1"/>
</dbReference>
<name>A0A399SYX2_9BACT</name>
<evidence type="ECO:0000256" key="1">
    <source>
        <dbReference type="SAM" id="Coils"/>
    </source>
</evidence>
<accession>A0A399SYX2</accession>
<dbReference type="Pfam" id="PF02518">
    <property type="entry name" value="HATPase_c"/>
    <property type="match status" value="1"/>
</dbReference>
<dbReference type="OrthoDB" id="9816482at2"/>
<dbReference type="RefSeq" id="WP_119437618.1">
    <property type="nucleotide sequence ID" value="NZ_QWGR01000004.1"/>
</dbReference>
<reference evidence="3 4" key="1">
    <citation type="submission" date="2018-08" db="EMBL/GenBank/DDBJ databases">
        <title>Pallidiluteibacterium maritimus gen. nov., sp. nov., isolated from coastal sediment.</title>
        <authorList>
            <person name="Zhou L.Y."/>
        </authorList>
    </citation>
    <scope>NUCLEOTIDE SEQUENCE [LARGE SCALE GENOMIC DNA]</scope>
    <source>
        <strain evidence="3 4">XSD2</strain>
    </source>
</reference>
<comment type="caution">
    <text evidence="3">The sequence shown here is derived from an EMBL/GenBank/DDBJ whole genome shotgun (WGS) entry which is preliminary data.</text>
</comment>
<keyword evidence="1" id="KW-0175">Coiled coil</keyword>
<dbReference type="InterPro" id="IPR003594">
    <property type="entry name" value="HATPase_dom"/>
</dbReference>
<feature type="domain" description="Histidine kinase/HSP90-like ATPase" evidence="2">
    <location>
        <begin position="732"/>
        <end position="833"/>
    </location>
</feature>
<dbReference type="SUPFAM" id="SSF55874">
    <property type="entry name" value="ATPase domain of HSP90 chaperone/DNA topoisomerase II/histidine kinase"/>
    <property type="match status" value="2"/>
</dbReference>